<name>C6BUR4_MARSD</name>
<accession>C6BUR4</accession>
<sequence>MGRDKVKKPPDPGGGWLVTFSDLVTLLLTFFVLLLSMASMDQSFITRVTIMPAELGFLDKRGSGRVTAKVKLVSEFLERPWEVLEKQNRIKDLLFPDDVLPPDMDRATLDENLKVLAKPEGVALVLTDKLMFPLGKSELDERAKILLYQLVPVLDYLGSADVNIAGYTDNVGGMRPSNFRLSGERAMAVLTYFVEQGIMNDRLTVSACGPTFPLYSNTTPEGRAQNRRVEILIKTTPPMGGY</sequence>
<dbReference type="KEGG" id="dsa:Desal_3813"/>
<dbReference type="EMBL" id="CP001649">
    <property type="protein sequence ID" value="ACS81858.1"/>
    <property type="molecule type" value="Genomic_DNA"/>
</dbReference>
<evidence type="ECO:0000259" key="9">
    <source>
        <dbReference type="PROSITE" id="PS51123"/>
    </source>
</evidence>
<keyword evidence="11" id="KW-1185">Reference proteome</keyword>
<protein>
    <submittedName>
        <fullName evidence="10">OmpA/MotB domain protein</fullName>
    </submittedName>
</protein>
<dbReference type="GO" id="GO:0005886">
    <property type="term" value="C:plasma membrane"/>
    <property type="evidence" value="ECO:0007669"/>
    <property type="project" value="UniProtKB-SubCell"/>
</dbReference>
<dbReference type="CDD" id="cd07185">
    <property type="entry name" value="OmpA_C-like"/>
    <property type="match status" value="1"/>
</dbReference>
<dbReference type="AlphaFoldDB" id="C6BUR4"/>
<dbReference type="eggNOG" id="COG1360">
    <property type="taxonomic scope" value="Bacteria"/>
</dbReference>
<dbReference type="HOGENOM" id="CLU_016890_0_1_7"/>
<dbReference type="InterPro" id="IPR006665">
    <property type="entry name" value="OmpA-like"/>
</dbReference>
<dbReference type="PROSITE" id="PS51123">
    <property type="entry name" value="OMPA_2"/>
    <property type="match status" value="1"/>
</dbReference>
<evidence type="ECO:0000256" key="1">
    <source>
        <dbReference type="ARBA" id="ARBA00004162"/>
    </source>
</evidence>
<evidence type="ECO:0000256" key="7">
    <source>
        <dbReference type="PROSITE-ProRule" id="PRU00473"/>
    </source>
</evidence>
<organism evidence="10 11">
    <name type="scientific">Maridesulfovibrio salexigens (strain ATCC 14822 / DSM 2638 / NCIMB 8403 / VKM B-1763)</name>
    <name type="common">Desulfovibrio salexigens</name>
    <dbReference type="NCBI Taxonomy" id="526222"/>
    <lineage>
        <taxon>Bacteria</taxon>
        <taxon>Pseudomonadati</taxon>
        <taxon>Thermodesulfobacteriota</taxon>
        <taxon>Desulfovibrionia</taxon>
        <taxon>Desulfovibrionales</taxon>
        <taxon>Desulfovibrionaceae</taxon>
        <taxon>Maridesulfovibrio</taxon>
    </lineage>
</organism>
<evidence type="ECO:0000256" key="8">
    <source>
        <dbReference type="SAM" id="Phobius"/>
    </source>
</evidence>
<comment type="subcellular location">
    <subcellularLocation>
        <location evidence="1">Cell membrane</location>
        <topology evidence="1">Single-pass membrane protein</topology>
    </subcellularLocation>
</comment>
<dbReference type="PANTHER" id="PTHR30329:SF21">
    <property type="entry name" value="LIPOPROTEIN YIAD-RELATED"/>
    <property type="match status" value="1"/>
</dbReference>
<comment type="similarity">
    <text evidence="2">Belongs to the MotB family.</text>
</comment>
<dbReference type="STRING" id="526222.Desal_3813"/>
<dbReference type="Pfam" id="PF13677">
    <property type="entry name" value="MotB_plug"/>
    <property type="match status" value="1"/>
</dbReference>
<keyword evidence="6 7" id="KW-0472">Membrane</keyword>
<keyword evidence="5 8" id="KW-1133">Transmembrane helix</keyword>
<reference evidence="10 11" key="1">
    <citation type="submission" date="2009-06" db="EMBL/GenBank/DDBJ databases">
        <title>Complete sequence of Desulfovibrio salexigens DSM 2638.</title>
        <authorList>
            <consortium name="US DOE Joint Genome Institute"/>
            <person name="Lucas S."/>
            <person name="Copeland A."/>
            <person name="Lapidus A."/>
            <person name="Glavina del Rio T."/>
            <person name="Tice H."/>
            <person name="Bruce D."/>
            <person name="Goodwin L."/>
            <person name="Pitluck S."/>
            <person name="Munk A.C."/>
            <person name="Brettin T."/>
            <person name="Detter J.C."/>
            <person name="Han C."/>
            <person name="Tapia R."/>
            <person name="Larimer F."/>
            <person name="Land M."/>
            <person name="Hauser L."/>
            <person name="Kyrpides N."/>
            <person name="Anderson I."/>
            <person name="Wall J.D."/>
            <person name="Arkin A.P."/>
            <person name="Dehal P."/>
            <person name="Chivian D."/>
            <person name="Giles B."/>
            <person name="Hazen T.C."/>
        </authorList>
    </citation>
    <scope>NUCLEOTIDE SEQUENCE [LARGE SCALE GENOMIC DNA]</scope>
    <source>
        <strain evidence="11">ATCC 14822 / DSM 2638 / NCIMB 8403 / VKM B-1763</strain>
    </source>
</reference>
<gene>
    <name evidence="10" type="ordered locus">Desal_3813</name>
</gene>
<dbReference type="OrthoDB" id="9805566at2"/>
<dbReference type="RefSeq" id="WP_015853674.1">
    <property type="nucleotide sequence ID" value="NC_012881.1"/>
</dbReference>
<evidence type="ECO:0000313" key="11">
    <source>
        <dbReference type="Proteomes" id="UP000002601"/>
    </source>
</evidence>
<dbReference type="Pfam" id="PF00691">
    <property type="entry name" value="OmpA"/>
    <property type="match status" value="1"/>
</dbReference>
<keyword evidence="3" id="KW-1003">Cell membrane</keyword>
<dbReference type="PANTHER" id="PTHR30329">
    <property type="entry name" value="STATOR ELEMENT OF FLAGELLAR MOTOR COMPLEX"/>
    <property type="match status" value="1"/>
</dbReference>
<dbReference type="Proteomes" id="UP000002601">
    <property type="component" value="Chromosome"/>
</dbReference>
<evidence type="ECO:0000256" key="6">
    <source>
        <dbReference type="ARBA" id="ARBA00023136"/>
    </source>
</evidence>
<evidence type="ECO:0000256" key="3">
    <source>
        <dbReference type="ARBA" id="ARBA00022475"/>
    </source>
</evidence>
<evidence type="ECO:0000256" key="2">
    <source>
        <dbReference type="ARBA" id="ARBA00008914"/>
    </source>
</evidence>
<evidence type="ECO:0000256" key="4">
    <source>
        <dbReference type="ARBA" id="ARBA00022692"/>
    </source>
</evidence>
<dbReference type="InterPro" id="IPR036737">
    <property type="entry name" value="OmpA-like_sf"/>
</dbReference>
<dbReference type="Gene3D" id="3.30.1330.60">
    <property type="entry name" value="OmpA-like domain"/>
    <property type="match status" value="1"/>
</dbReference>
<feature type="transmembrane region" description="Helical" evidence="8">
    <location>
        <begin position="15"/>
        <end position="37"/>
    </location>
</feature>
<feature type="domain" description="OmpA-like" evidence="9">
    <location>
        <begin position="119"/>
        <end position="237"/>
    </location>
</feature>
<evidence type="ECO:0000256" key="5">
    <source>
        <dbReference type="ARBA" id="ARBA00022989"/>
    </source>
</evidence>
<dbReference type="InterPro" id="IPR050330">
    <property type="entry name" value="Bact_OuterMem_StrucFunc"/>
</dbReference>
<proteinExistence type="inferred from homology"/>
<evidence type="ECO:0000313" key="10">
    <source>
        <dbReference type="EMBL" id="ACS81858.1"/>
    </source>
</evidence>
<dbReference type="InterPro" id="IPR025713">
    <property type="entry name" value="MotB-like_N_dom"/>
</dbReference>
<dbReference type="SUPFAM" id="SSF103088">
    <property type="entry name" value="OmpA-like"/>
    <property type="match status" value="1"/>
</dbReference>
<keyword evidence="4 8" id="KW-0812">Transmembrane</keyword>